<evidence type="ECO:0000313" key="4">
    <source>
        <dbReference type="Proteomes" id="UP001344447"/>
    </source>
</evidence>
<feature type="region of interest" description="Disordered" evidence="2">
    <location>
        <begin position="1"/>
        <end position="186"/>
    </location>
</feature>
<protein>
    <submittedName>
        <fullName evidence="3">Uncharacterized protein</fullName>
    </submittedName>
</protein>
<dbReference type="EMBL" id="JAVFKY010000002">
    <property type="protein sequence ID" value="KAK5580590.1"/>
    <property type="molecule type" value="Genomic_DNA"/>
</dbReference>
<feature type="compositionally biased region" description="Basic and acidic residues" evidence="2">
    <location>
        <begin position="128"/>
        <end position="137"/>
    </location>
</feature>
<feature type="compositionally biased region" description="Basic and acidic residues" evidence="2">
    <location>
        <begin position="106"/>
        <end position="119"/>
    </location>
</feature>
<evidence type="ECO:0000256" key="2">
    <source>
        <dbReference type="SAM" id="MobiDB-lite"/>
    </source>
</evidence>
<dbReference type="InterPro" id="IPR025602">
    <property type="entry name" value="BCP1_family"/>
</dbReference>
<dbReference type="GO" id="GO:0005634">
    <property type="term" value="C:nucleus"/>
    <property type="evidence" value="ECO:0007669"/>
    <property type="project" value="TreeGrafter"/>
</dbReference>
<dbReference type="Pfam" id="PF13862">
    <property type="entry name" value="BCCIP"/>
    <property type="match status" value="1"/>
</dbReference>
<evidence type="ECO:0000256" key="1">
    <source>
        <dbReference type="ARBA" id="ARBA00006781"/>
    </source>
</evidence>
<feature type="compositionally biased region" description="Low complexity" evidence="2">
    <location>
        <begin position="140"/>
        <end position="151"/>
    </location>
</feature>
<sequence>MATKDKSQKKEDKIEKEKSINNTKKVIENKKKTEENTKIVETSTTVSNTKKKEKSKKVEENSTTTEPKTKKVEEISTPKTKKGEITKAEKSKKVEEAKTVAKKPKKVEEKKNIPKEKTITETTTTNKKNNEKVEQPKKPQPQQQQQQQQKQKQQKRKLEEIESSSESEEDLGYVPDSSDDSDDDSDFEEIQADFDIVPSVDKDYHSIKNMIVRLVPYNESSKFNAGELTELIIEQATKKKFGRSINIDGSEDPYGFVSILNYQLVKNQPTIQGYIDYINEKLQQPEDTFINSKLANGEKSMKSYLSKLLTQSKTNQLGLIFSERFINIPSQLAHPIYQFMQFDVELMQEKHNDSNYDFKNYLVFTSFGVTAKPNEEDQLPPKSMNTNNDDDSCNEDEQPIKKSKSNKGIVNKKEKKTQKVKEPQVQEEEEVEEGLVLYQKCEDKYFKEYATAWATYDIPYLYGKGSKWTLYSNMIKKGLIMIVPATKYQQFLNDLKEKAIFD</sequence>
<feature type="region of interest" description="Disordered" evidence="2">
    <location>
        <begin position="373"/>
        <end position="425"/>
    </location>
</feature>
<feature type="compositionally biased region" description="Acidic residues" evidence="2">
    <location>
        <begin position="161"/>
        <end position="186"/>
    </location>
</feature>
<keyword evidence="4" id="KW-1185">Reference proteome</keyword>
<name>A0AAN7U774_9MYCE</name>
<accession>A0AAN7U774</accession>
<dbReference type="AlphaFoldDB" id="A0AAN7U774"/>
<feature type="compositionally biased region" description="Basic and acidic residues" evidence="2">
    <location>
        <begin position="1"/>
        <end position="38"/>
    </location>
</feature>
<organism evidence="3 4">
    <name type="scientific">Dictyostelium firmibasis</name>
    <dbReference type="NCBI Taxonomy" id="79012"/>
    <lineage>
        <taxon>Eukaryota</taxon>
        <taxon>Amoebozoa</taxon>
        <taxon>Evosea</taxon>
        <taxon>Eumycetozoa</taxon>
        <taxon>Dictyostelia</taxon>
        <taxon>Dictyosteliales</taxon>
        <taxon>Dictyosteliaceae</taxon>
        <taxon>Dictyostelium</taxon>
    </lineage>
</organism>
<reference evidence="3 4" key="1">
    <citation type="submission" date="2023-11" db="EMBL/GenBank/DDBJ databases">
        <title>Dfirmibasis_genome.</title>
        <authorList>
            <person name="Edelbroek B."/>
            <person name="Kjellin J."/>
            <person name="Jerlstrom-Hultqvist J."/>
            <person name="Soderbom F."/>
        </authorList>
    </citation>
    <scope>NUCLEOTIDE SEQUENCE [LARGE SCALE GENOMIC DNA]</scope>
    <source>
        <strain evidence="3 4">TNS-C-14</strain>
    </source>
</reference>
<evidence type="ECO:0000313" key="3">
    <source>
        <dbReference type="EMBL" id="KAK5580590.1"/>
    </source>
</evidence>
<dbReference type="PANTHER" id="PTHR13261:SF0">
    <property type="entry name" value="BRCA2 AND CDKN1A-INTERACTING PROTEIN"/>
    <property type="match status" value="1"/>
</dbReference>
<feature type="compositionally biased region" description="Acidic residues" evidence="2">
    <location>
        <begin position="388"/>
        <end position="397"/>
    </location>
</feature>
<feature type="compositionally biased region" description="Basic and acidic residues" evidence="2">
    <location>
        <begin position="67"/>
        <end position="99"/>
    </location>
</feature>
<proteinExistence type="inferred from homology"/>
<dbReference type="Proteomes" id="UP001344447">
    <property type="component" value="Unassembled WGS sequence"/>
</dbReference>
<dbReference type="PANTHER" id="PTHR13261">
    <property type="entry name" value="BRCA2 AND CDKN1A INTERACTING PROTEIN"/>
    <property type="match status" value="1"/>
</dbReference>
<comment type="caution">
    <text evidence="3">The sequence shown here is derived from an EMBL/GenBank/DDBJ whole genome shotgun (WGS) entry which is preliminary data.</text>
</comment>
<feature type="compositionally biased region" description="Low complexity" evidence="2">
    <location>
        <begin position="39"/>
        <end position="48"/>
    </location>
</feature>
<gene>
    <name evidence="3" type="ORF">RB653_000611</name>
</gene>
<comment type="similarity">
    <text evidence="1">Belongs to the BCP1 family.</text>
</comment>